<dbReference type="EMBL" id="CDOE01000032">
    <property type="protein sequence ID" value="CEN33236.1"/>
    <property type="molecule type" value="Genomic_DNA"/>
</dbReference>
<name>A0A0B7H124_9FLAO</name>
<accession>A0A0B7H124</accession>
<sequence length="43" mass="5128">MDIFIIFYNRFLFFIRDNQFIIFNDVFKASTSLSLTRTSLNGT</sequence>
<reference evidence="1 2" key="1">
    <citation type="submission" date="2015-01" db="EMBL/GenBank/DDBJ databases">
        <authorList>
            <person name="Xiang T."/>
            <person name="Song Y."/>
            <person name="Huang L."/>
            <person name="Wang B."/>
            <person name="Wu P."/>
        </authorList>
    </citation>
    <scope>NUCLEOTIDE SEQUENCE [LARGE SCALE GENOMIC DNA]</scope>
    <source>
        <strain evidence="1 2">Cc12</strain>
    </source>
</reference>
<dbReference type="Proteomes" id="UP000044026">
    <property type="component" value="Unassembled WGS sequence"/>
</dbReference>
<evidence type="ECO:0000313" key="1">
    <source>
        <dbReference type="EMBL" id="CEN33236.1"/>
    </source>
</evidence>
<proteinExistence type="predicted"/>
<dbReference type="AlphaFoldDB" id="A0A0B7H124"/>
<protein>
    <submittedName>
        <fullName evidence="1">Uncharacterized protein</fullName>
    </submittedName>
</protein>
<gene>
    <name evidence="1" type="ORF">CCAN12_380004</name>
</gene>
<organism evidence="1 2">
    <name type="scientific">Capnocytophaga canimorsus</name>
    <dbReference type="NCBI Taxonomy" id="28188"/>
    <lineage>
        <taxon>Bacteria</taxon>
        <taxon>Pseudomonadati</taxon>
        <taxon>Bacteroidota</taxon>
        <taxon>Flavobacteriia</taxon>
        <taxon>Flavobacteriales</taxon>
        <taxon>Flavobacteriaceae</taxon>
        <taxon>Capnocytophaga</taxon>
    </lineage>
</organism>
<evidence type="ECO:0000313" key="2">
    <source>
        <dbReference type="Proteomes" id="UP000044026"/>
    </source>
</evidence>